<feature type="domain" description="F-box" evidence="1">
    <location>
        <begin position="1"/>
        <end position="46"/>
    </location>
</feature>
<comment type="caution">
    <text evidence="2">The sequence shown here is derived from an EMBL/GenBank/DDBJ whole genome shotgun (WGS) entry which is preliminary data.</text>
</comment>
<dbReference type="AlphaFoldDB" id="A0A2A2M050"/>
<dbReference type="InterPro" id="IPR001810">
    <property type="entry name" value="F-box_dom"/>
</dbReference>
<gene>
    <name evidence="2" type="ORF">WR25_15624</name>
</gene>
<evidence type="ECO:0000313" key="3">
    <source>
        <dbReference type="Proteomes" id="UP000218231"/>
    </source>
</evidence>
<evidence type="ECO:0000259" key="1">
    <source>
        <dbReference type="PROSITE" id="PS50181"/>
    </source>
</evidence>
<accession>A0A2A2M050</accession>
<evidence type="ECO:0000313" key="2">
    <source>
        <dbReference type="EMBL" id="PAV91874.1"/>
    </source>
</evidence>
<reference evidence="2 3" key="1">
    <citation type="journal article" date="2017" name="Curr. Biol.">
        <title>Genome architecture and evolution of a unichromosomal asexual nematode.</title>
        <authorList>
            <person name="Fradin H."/>
            <person name="Zegar C."/>
            <person name="Gutwein M."/>
            <person name="Lucas J."/>
            <person name="Kovtun M."/>
            <person name="Corcoran D."/>
            <person name="Baugh L.R."/>
            <person name="Kiontke K."/>
            <person name="Gunsalus K."/>
            <person name="Fitch D.H."/>
            <person name="Piano F."/>
        </authorList>
    </citation>
    <scope>NUCLEOTIDE SEQUENCE [LARGE SCALE GENOMIC DNA]</scope>
    <source>
        <strain evidence="2">PF1309</strain>
    </source>
</reference>
<name>A0A2A2M050_9BILA</name>
<proteinExistence type="predicted"/>
<dbReference type="EMBL" id="LIAE01006288">
    <property type="protein sequence ID" value="PAV91874.1"/>
    <property type="molecule type" value="Genomic_DNA"/>
</dbReference>
<dbReference type="PROSITE" id="PS50181">
    <property type="entry name" value="FBOX"/>
    <property type="match status" value="1"/>
</dbReference>
<sequence>MILDGLPLEVVKEVLLDLPEVDIIQTVKCTRRLDNFAKADKALSRRLQNRIFALHLRLDNTLCTCGKPVLPYYLGTEFRRANDAAQWNNSSFFFQFEGECKCIELYDRTQEIEPGLLDYPSFLYDNHLLRGFENETKFIIKNDSLDDVVINCAKLFNILMKFCIVRRIKLHLHNSDGYKWKKMSAFFNTNPPDVRIQPYAIIDSRINLDSFNIFPNGLAEITIYKDFGPILADPYHEVLRRTPNISFFDLDLPYTCKDLFGFFKDTKKLILWSATRITKQQACQLVQHFYEVKQDERILEIKFYEDFLVKDFLTLIPEEAYRLHLKRSGNIGPEPENMIWAEMTDRFGGAWALMEMGMYYGWGASENRLRICSMEVLHRAQSI</sequence>
<organism evidence="2 3">
    <name type="scientific">Diploscapter pachys</name>
    <dbReference type="NCBI Taxonomy" id="2018661"/>
    <lineage>
        <taxon>Eukaryota</taxon>
        <taxon>Metazoa</taxon>
        <taxon>Ecdysozoa</taxon>
        <taxon>Nematoda</taxon>
        <taxon>Chromadorea</taxon>
        <taxon>Rhabditida</taxon>
        <taxon>Rhabditina</taxon>
        <taxon>Rhabditomorpha</taxon>
        <taxon>Rhabditoidea</taxon>
        <taxon>Rhabditidae</taxon>
        <taxon>Diploscapter</taxon>
    </lineage>
</organism>
<protein>
    <recommendedName>
        <fullName evidence="1">F-box domain-containing protein</fullName>
    </recommendedName>
</protein>
<dbReference type="Proteomes" id="UP000218231">
    <property type="component" value="Unassembled WGS sequence"/>
</dbReference>
<keyword evidence="3" id="KW-1185">Reference proteome</keyword>